<name>X0S8N5_9ZZZZ</name>
<dbReference type="EMBL" id="BARS01003090">
    <property type="protein sequence ID" value="GAF77403.1"/>
    <property type="molecule type" value="Genomic_DNA"/>
</dbReference>
<protein>
    <submittedName>
        <fullName evidence="1">Uncharacterized protein</fullName>
    </submittedName>
</protein>
<organism evidence="1">
    <name type="scientific">marine sediment metagenome</name>
    <dbReference type="NCBI Taxonomy" id="412755"/>
    <lineage>
        <taxon>unclassified sequences</taxon>
        <taxon>metagenomes</taxon>
        <taxon>ecological metagenomes</taxon>
    </lineage>
</organism>
<proteinExistence type="predicted"/>
<sequence length="454" mass="50799">MTEELFDLLRRKGLKDTESVESVIGARYTLSQLIELDRELAHVIEKASGAPTATPREVTGFDFWPNSDLAGSFGGCREPDCREERVETLSRFASMWADSLYIPSYFGVLPEGADEDYWRNWLLGSVRALLCAEPCIDAGVIRLAPRHFDVCPFCHPEANVQTSQLVPLLVQAERSMRESYRDRLKVSFQAIHGAAYILAVTGPEDLLPHGGWGIVTDASLAKPPEWLPKTVRKKAQAGEHLTYDVPRDRARKSGLVERVFHRISDDILNQHVACTVHGTKYLTHRPADRAFLGAINDNENFAAWNEVLAQHLQYEMPILSGVPLEDLIELRKKDYHAFLVYRDTLKSVIRDHVARRPAITGKEATEIYGDVVRPALNKMNQKLAAAKEKMSNRLHRDVLIASGLVALGLTTALVAPEVTALAAAAVGAKNILERRHASEELKSDNFYFLWKVAE</sequence>
<comment type="caution">
    <text evidence="1">The sequence shown here is derived from an EMBL/GenBank/DDBJ whole genome shotgun (WGS) entry which is preliminary data.</text>
</comment>
<feature type="non-terminal residue" evidence="1">
    <location>
        <position position="454"/>
    </location>
</feature>
<gene>
    <name evidence="1" type="ORF">S01H1_05950</name>
</gene>
<accession>X0S8N5</accession>
<evidence type="ECO:0000313" key="1">
    <source>
        <dbReference type="EMBL" id="GAF77403.1"/>
    </source>
</evidence>
<dbReference type="AlphaFoldDB" id="X0S8N5"/>
<reference evidence="1" key="1">
    <citation type="journal article" date="2014" name="Front. Microbiol.">
        <title>High frequency of phylogenetically diverse reductive dehalogenase-homologous genes in deep subseafloor sedimentary metagenomes.</title>
        <authorList>
            <person name="Kawai M."/>
            <person name="Futagami T."/>
            <person name="Toyoda A."/>
            <person name="Takaki Y."/>
            <person name="Nishi S."/>
            <person name="Hori S."/>
            <person name="Arai W."/>
            <person name="Tsubouchi T."/>
            <person name="Morono Y."/>
            <person name="Uchiyama I."/>
            <person name="Ito T."/>
            <person name="Fujiyama A."/>
            <person name="Inagaki F."/>
            <person name="Takami H."/>
        </authorList>
    </citation>
    <scope>NUCLEOTIDE SEQUENCE</scope>
    <source>
        <strain evidence="1">Expedition CK06-06</strain>
    </source>
</reference>